<proteinExistence type="predicted"/>
<dbReference type="RefSeq" id="WP_148928232.1">
    <property type="nucleotide sequence ID" value="NZ_VNHS01000002.1"/>
</dbReference>
<evidence type="ECO:0000256" key="1">
    <source>
        <dbReference type="SAM" id="Phobius"/>
    </source>
</evidence>
<keyword evidence="1" id="KW-0472">Membrane</keyword>
<organism evidence="2 3">
    <name type="scientific">Paenibacillus methanolicus</name>
    <dbReference type="NCBI Taxonomy" id="582686"/>
    <lineage>
        <taxon>Bacteria</taxon>
        <taxon>Bacillati</taxon>
        <taxon>Bacillota</taxon>
        <taxon>Bacilli</taxon>
        <taxon>Bacillales</taxon>
        <taxon>Paenibacillaceae</taxon>
        <taxon>Paenibacillus</taxon>
    </lineage>
</organism>
<feature type="transmembrane region" description="Helical" evidence="1">
    <location>
        <begin position="90"/>
        <end position="116"/>
    </location>
</feature>
<sequence length="217" mass="24755">MSLISFLVSRSVLLDRRVLWLLFIVNAIGTVYGYYWYGDQLIDTSQTQPAWQLVFVPDSPTASLFFTLALIYLLFPLSPSAGPVARGIRMIIEALGVVTSVKYGIWAVVMIVAGAMKGDQLVWQHYMLIVSHLSMAVEGLLFVRFFTFGRWAAFAAGCWLWLNDTMDYTYSIYPWLPEVLDRIVQAVRNFTFGLTLFSFLITLLFLRLGRKARRIEA</sequence>
<feature type="transmembrane region" description="Helical" evidence="1">
    <location>
        <begin position="18"/>
        <end position="37"/>
    </location>
</feature>
<feature type="transmembrane region" description="Helical" evidence="1">
    <location>
        <begin position="148"/>
        <end position="166"/>
    </location>
</feature>
<keyword evidence="1" id="KW-0812">Transmembrane</keyword>
<reference evidence="2 3" key="1">
    <citation type="submission" date="2019-07" db="EMBL/GenBank/DDBJ databases">
        <title>Genomic Encyclopedia of Type Strains, Phase III (KMG-III): the genomes of soil and plant-associated and newly described type strains.</title>
        <authorList>
            <person name="Whitman W."/>
        </authorList>
    </citation>
    <scope>NUCLEOTIDE SEQUENCE [LARGE SCALE GENOMIC DNA]</scope>
    <source>
        <strain evidence="2 3">BL24</strain>
    </source>
</reference>
<dbReference type="Proteomes" id="UP000323257">
    <property type="component" value="Unassembled WGS sequence"/>
</dbReference>
<dbReference type="Pfam" id="PF07187">
    <property type="entry name" value="DUF1405"/>
    <property type="match status" value="1"/>
</dbReference>
<feature type="transmembrane region" description="Helical" evidence="1">
    <location>
        <begin position="122"/>
        <end position="141"/>
    </location>
</feature>
<evidence type="ECO:0000313" key="2">
    <source>
        <dbReference type="EMBL" id="TYP77738.1"/>
    </source>
</evidence>
<dbReference type="InterPro" id="IPR009845">
    <property type="entry name" value="DUF1405"/>
</dbReference>
<comment type="caution">
    <text evidence="2">The sequence shown here is derived from an EMBL/GenBank/DDBJ whole genome shotgun (WGS) entry which is preliminary data.</text>
</comment>
<gene>
    <name evidence="2" type="ORF">BCM02_102302</name>
</gene>
<feature type="transmembrane region" description="Helical" evidence="1">
    <location>
        <begin position="186"/>
        <end position="206"/>
    </location>
</feature>
<dbReference type="PANTHER" id="PTHR40042:SF1">
    <property type="entry name" value="DUF1405 DOMAIN-CONTAINING PROTEIN"/>
    <property type="match status" value="1"/>
</dbReference>
<feature type="transmembrane region" description="Helical" evidence="1">
    <location>
        <begin position="61"/>
        <end position="78"/>
    </location>
</feature>
<dbReference type="EMBL" id="VNHS01000002">
    <property type="protein sequence ID" value="TYP77738.1"/>
    <property type="molecule type" value="Genomic_DNA"/>
</dbReference>
<keyword evidence="1" id="KW-1133">Transmembrane helix</keyword>
<protein>
    <submittedName>
        <fullName evidence="2">Putative membrane protein YpjA</fullName>
    </submittedName>
</protein>
<accession>A0A5S5CGD1</accession>
<dbReference type="OrthoDB" id="152213at2"/>
<name>A0A5S5CGD1_9BACL</name>
<keyword evidence="3" id="KW-1185">Reference proteome</keyword>
<dbReference type="PANTHER" id="PTHR40042">
    <property type="entry name" value="HYPOTHETICAL MEMBRANE SPANNING PROTEIN"/>
    <property type="match status" value="1"/>
</dbReference>
<evidence type="ECO:0000313" key="3">
    <source>
        <dbReference type="Proteomes" id="UP000323257"/>
    </source>
</evidence>
<dbReference type="AlphaFoldDB" id="A0A5S5CGD1"/>